<dbReference type="InterPro" id="IPR025110">
    <property type="entry name" value="AMP-bd_C"/>
</dbReference>
<evidence type="ECO:0000259" key="5">
    <source>
        <dbReference type="Pfam" id="PF13193"/>
    </source>
</evidence>
<dbReference type="GO" id="GO:0004467">
    <property type="term" value="F:long-chain fatty acid-CoA ligase activity"/>
    <property type="evidence" value="ECO:0007669"/>
    <property type="project" value="TreeGrafter"/>
</dbReference>
<evidence type="ECO:0000256" key="2">
    <source>
        <dbReference type="ARBA" id="ARBA00006432"/>
    </source>
</evidence>
<sequence length="256" mass="28694">MFLANHQQITKYDLESIINIMSGAAPLGALDEAKLLKKAQREILVMQGFGLTETSPLVMCTRKEFKKDKNVVGSVGKPAVNTEVKIVDVTNPHKNVAPGECGELLVKGPQVMKGYHNRPKENEEAFLDGWLRTEDLMTYENGYFFVKDRIKELIKVKGFQVAPAELEELIRDIPNVLDAAVIGITHVSHGEVPRAYIVPKPGPKLDTEKINEVLKKKLAPYKQLVGGISVVESIPKNASEKILRRELKQQYMKKKH</sequence>
<evidence type="ECO:0000259" key="4">
    <source>
        <dbReference type="Pfam" id="PF00501"/>
    </source>
</evidence>
<evidence type="ECO:0000256" key="3">
    <source>
        <dbReference type="ARBA" id="ARBA00023140"/>
    </source>
</evidence>
<organism evidence="6 7">
    <name type="scientific">Brassicogethes aeneus</name>
    <name type="common">Rape pollen beetle</name>
    <name type="synonym">Meligethes aeneus</name>
    <dbReference type="NCBI Taxonomy" id="1431903"/>
    <lineage>
        <taxon>Eukaryota</taxon>
        <taxon>Metazoa</taxon>
        <taxon>Ecdysozoa</taxon>
        <taxon>Arthropoda</taxon>
        <taxon>Hexapoda</taxon>
        <taxon>Insecta</taxon>
        <taxon>Pterygota</taxon>
        <taxon>Neoptera</taxon>
        <taxon>Endopterygota</taxon>
        <taxon>Coleoptera</taxon>
        <taxon>Polyphaga</taxon>
        <taxon>Cucujiformia</taxon>
        <taxon>Nitidulidae</taxon>
        <taxon>Meligethinae</taxon>
        <taxon>Brassicogethes</taxon>
    </lineage>
</organism>
<dbReference type="InterPro" id="IPR045851">
    <property type="entry name" value="AMP-bd_C_sf"/>
</dbReference>
<dbReference type="PANTHER" id="PTHR24096:SF422">
    <property type="entry name" value="BCDNA.GH02901"/>
    <property type="match status" value="1"/>
</dbReference>
<evidence type="ECO:0000313" key="6">
    <source>
        <dbReference type="EMBL" id="CAH0560623.1"/>
    </source>
</evidence>
<keyword evidence="7" id="KW-1185">Reference proteome</keyword>
<keyword evidence="3" id="KW-0576">Peroxisome</keyword>
<gene>
    <name evidence="6" type="ORF">MELIAE_LOCUS10353</name>
</gene>
<feature type="domain" description="AMP-binding enzyme C-terminal" evidence="5">
    <location>
        <begin position="165"/>
        <end position="241"/>
    </location>
</feature>
<accession>A0A9P0FMD6</accession>
<dbReference type="Gene3D" id="2.30.38.10">
    <property type="entry name" value="Luciferase, Domain 3"/>
    <property type="match status" value="1"/>
</dbReference>
<dbReference type="OrthoDB" id="10253869at2759"/>
<dbReference type="Pfam" id="PF00501">
    <property type="entry name" value="AMP-binding"/>
    <property type="match status" value="1"/>
</dbReference>
<feature type="domain" description="AMP-dependent synthetase/ligase" evidence="4">
    <location>
        <begin position="5"/>
        <end position="116"/>
    </location>
</feature>
<evidence type="ECO:0000313" key="7">
    <source>
        <dbReference type="Proteomes" id="UP001154078"/>
    </source>
</evidence>
<dbReference type="Gene3D" id="3.30.300.30">
    <property type="match status" value="1"/>
</dbReference>
<dbReference type="Pfam" id="PF13193">
    <property type="entry name" value="AMP-binding_C"/>
    <property type="match status" value="1"/>
</dbReference>
<proteinExistence type="inferred from homology"/>
<dbReference type="SUPFAM" id="SSF56801">
    <property type="entry name" value="Acetyl-CoA synthetase-like"/>
    <property type="match status" value="1"/>
</dbReference>
<dbReference type="GO" id="GO:0046949">
    <property type="term" value="P:fatty-acyl-CoA biosynthetic process"/>
    <property type="evidence" value="ECO:0007669"/>
    <property type="project" value="TreeGrafter"/>
</dbReference>
<dbReference type="Gene3D" id="3.40.50.980">
    <property type="match status" value="1"/>
</dbReference>
<evidence type="ECO:0000256" key="1">
    <source>
        <dbReference type="ARBA" id="ARBA00004275"/>
    </source>
</evidence>
<dbReference type="FunFam" id="3.30.300.30:FF:000007">
    <property type="entry name" value="4-coumarate--CoA ligase 2"/>
    <property type="match status" value="1"/>
</dbReference>
<dbReference type="Proteomes" id="UP001154078">
    <property type="component" value="Chromosome 7"/>
</dbReference>
<dbReference type="AlphaFoldDB" id="A0A9P0FMD6"/>
<dbReference type="GO" id="GO:0005777">
    <property type="term" value="C:peroxisome"/>
    <property type="evidence" value="ECO:0007669"/>
    <property type="project" value="UniProtKB-SubCell"/>
</dbReference>
<comment type="subcellular location">
    <subcellularLocation>
        <location evidence="1">Peroxisome</location>
    </subcellularLocation>
</comment>
<protein>
    <submittedName>
        <fullName evidence="6">Uncharacterized protein</fullName>
    </submittedName>
</protein>
<reference evidence="6" key="1">
    <citation type="submission" date="2021-12" db="EMBL/GenBank/DDBJ databases">
        <authorList>
            <person name="King R."/>
        </authorList>
    </citation>
    <scope>NUCLEOTIDE SEQUENCE</scope>
</reference>
<name>A0A9P0FMD6_BRAAE</name>
<dbReference type="EMBL" id="OV121138">
    <property type="protein sequence ID" value="CAH0560623.1"/>
    <property type="molecule type" value="Genomic_DNA"/>
</dbReference>
<comment type="similarity">
    <text evidence="2">Belongs to the ATP-dependent AMP-binding enzyme family.</text>
</comment>
<dbReference type="InterPro" id="IPR000873">
    <property type="entry name" value="AMP-dep_synth/lig_dom"/>
</dbReference>
<dbReference type="PANTHER" id="PTHR24096">
    <property type="entry name" value="LONG-CHAIN-FATTY-ACID--COA LIGASE"/>
    <property type="match status" value="1"/>
</dbReference>